<feature type="transmembrane region" description="Helical" evidence="8">
    <location>
        <begin position="592"/>
        <end position="613"/>
    </location>
</feature>
<evidence type="ECO:0000256" key="6">
    <source>
        <dbReference type="ARBA" id="ARBA00023136"/>
    </source>
</evidence>
<comment type="subcellular location">
    <subcellularLocation>
        <location evidence="1">Cell membrane</location>
        <topology evidence="1">Multi-pass membrane protein</topology>
    </subcellularLocation>
</comment>
<dbReference type="InterPro" id="IPR003474">
    <property type="entry name" value="Glcn_transporter"/>
</dbReference>
<feature type="signal peptide" evidence="9">
    <location>
        <begin position="1"/>
        <end position="20"/>
    </location>
</feature>
<feature type="transmembrane region" description="Helical" evidence="8">
    <location>
        <begin position="88"/>
        <end position="110"/>
    </location>
</feature>
<keyword evidence="2" id="KW-0813">Transport</keyword>
<feature type="transmembrane region" description="Helical" evidence="8">
    <location>
        <begin position="430"/>
        <end position="450"/>
    </location>
</feature>
<reference evidence="10 11" key="1">
    <citation type="submission" date="2019-08" db="EMBL/GenBank/DDBJ databases">
        <title>Deep-cultivation of Planctomycetes and their phenomic and genomic characterization uncovers novel biology.</title>
        <authorList>
            <person name="Wiegand S."/>
            <person name="Jogler M."/>
            <person name="Boedeker C."/>
            <person name="Pinto D."/>
            <person name="Vollmers J."/>
            <person name="Rivas-Marin E."/>
            <person name="Kohn T."/>
            <person name="Peeters S.H."/>
            <person name="Heuer A."/>
            <person name="Rast P."/>
            <person name="Oberbeckmann S."/>
            <person name="Bunk B."/>
            <person name="Jeske O."/>
            <person name="Meyerdierks A."/>
            <person name="Storesund J.E."/>
            <person name="Kallscheuer N."/>
            <person name="Luecker S."/>
            <person name="Lage O.M."/>
            <person name="Pohl T."/>
            <person name="Merkel B.J."/>
            <person name="Hornburger P."/>
            <person name="Mueller R.-W."/>
            <person name="Bruemmer F."/>
            <person name="Labrenz M."/>
            <person name="Spormann A.M."/>
            <person name="Op den Camp H."/>
            <person name="Overmann J."/>
            <person name="Amann R."/>
            <person name="Jetten M.S.M."/>
            <person name="Mascher T."/>
            <person name="Medema M.H."/>
            <person name="Devos D.P."/>
            <person name="Kaster A.-K."/>
            <person name="Ovreas L."/>
            <person name="Rohde M."/>
            <person name="Galperin M.Y."/>
            <person name="Jogler C."/>
        </authorList>
    </citation>
    <scope>NUCLEOTIDE SEQUENCE [LARGE SCALE GENOMIC DNA]</scope>
    <source>
        <strain evidence="10 11">UC8</strain>
    </source>
</reference>
<keyword evidence="11" id="KW-1185">Reference proteome</keyword>
<proteinExistence type="inferred from homology"/>
<organism evidence="10 11">
    <name type="scientific">Roseimaritima ulvae</name>
    <dbReference type="NCBI Taxonomy" id="980254"/>
    <lineage>
        <taxon>Bacteria</taxon>
        <taxon>Pseudomonadati</taxon>
        <taxon>Planctomycetota</taxon>
        <taxon>Planctomycetia</taxon>
        <taxon>Pirellulales</taxon>
        <taxon>Pirellulaceae</taxon>
        <taxon>Roseimaritima</taxon>
    </lineage>
</organism>
<dbReference type="PANTHER" id="PTHR30354:SF22">
    <property type="entry name" value="HIGH-AFFINITY GLUCONATE TRANSPORTER"/>
    <property type="match status" value="1"/>
</dbReference>
<keyword evidence="3" id="KW-1003">Cell membrane</keyword>
<gene>
    <name evidence="10" type="primary">idnT</name>
    <name evidence="10" type="ORF">UC8_41370</name>
</gene>
<evidence type="ECO:0000256" key="8">
    <source>
        <dbReference type="SAM" id="Phobius"/>
    </source>
</evidence>
<evidence type="ECO:0000256" key="9">
    <source>
        <dbReference type="SAM" id="SignalP"/>
    </source>
</evidence>
<dbReference type="AlphaFoldDB" id="A0A5B9QXK7"/>
<evidence type="ECO:0000313" key="11">
    <source>
        <dbReference type="Proteomes" id="UP000325286"/>
    </source>
</evidence>
<feature type="transmembrane region" description="Helical" evidence="8">
    <location>
        <begin position="530"/>
        <end position="548"/>
    </location>
</feature>
<evidence type="ECO:0000313" key="10">
    <source>
        <dbReference type="EMBL" id="QEG42105.1"/>
    </source>
</evidence>
<accession>A0A5B9QXK7</accession>
<feature type="transmembrane region" description="Helical" evidence="8">
    <location>
        <begin position="470"/>
        <end position="490"/>
    </location>
</feature>
<dbReference type="OrthoDB" id="9787129at2"/>
<feature type="transmembrane region" description="Helical" evidence="8">
    <location>
        <begin position="36"/>
        <end position="67"/>
    </location>
</feature>
<dbReference type="GO" id="GO:0015128">
    <property type="term" value="F:gluconate transmembrane transporter activity"/>
    <property type="evidence" value="ECO:0007669"/>
    <property type="project" value="InterPro"/>
</dbReference>
<feature type="transmembrane region" description="Helical" evidence="8">
    <location>
        <begin position="138"/>
        <end position="163"/>
    </location>
</feature>
<evidence type="ECO:0000256" key="3">
    <source>
        <dbReference type="ARBA" id="ARBA00022475"/>
    </source>
</evidence>
<feature type="chain" id="PRO_5022881415" evidence="9">
    <location>
        <begin position="21"/>
        <end position="621"/>
    </location>
</feature>
<evidence type="ECO:0000256" key="7">
    <source>
        <dbReference type="ARBA" id="ARBA00049663"/>
    </source>
</evidence>
<evidence type="ECO:0000256" key="4">
    <source>
        <dbReference type="ARBA" id="ARBA00022692"/>
    </source>
</evidence>
<keyword evidence="9" id="KW-0732">Signal</keyword>
<dbReference type="PANTHER" id="PTHR30354">
    <property type="entry name" value="GNT FAMILY GLUCONATE TRANSPORTER"/>
    <property type="match status" value="1"/>
</dbReference>
<protein>
    <submittedName>
        <fullName evidence="10">Gnt-II system L-idonate transporter</fullName>
    </submittedName>
</protein>
<dbReference type="Proteomes" id="UP000325286">
    <property type="component" value="Chromosome"/>
</dbReference>
<dbReference type="RefSeq" id="WP_068141614.1">
    <property type="nucleotide sequence ID" value="NZ_CP042914.1"/>
</dbReference>
<keyword evidence="6 8" id="KW-0472">Membrane</keyword>
<evidence type="ECO:0000256" key="1">
    <source>
        <dbReference type="ARBA" id="ARBA00004651"/>
    </source>
</evidence>
<dbReference type="KEGG" id="rul:UC8_41370"/>
<sequence precursor="true">MRSVSALLLCLFPMALTALAQDPSSGAAAVDRYPLYVLAVGIVSVLGLIIGLRMNAFLALIISAIVVSMLVVGEDGFQMEAAGGRMSAVVSAFGSSAGGIGIVIAMAAIIGKCMLDSGSADRIVRTAVKITGVQKASIGLMASGFILAVPVFFDTVFYLLVPLARSLFKQTSRHYLRYLMAIATGGAITHTLVPPTPGPLLVSANLGVDIGTMMWVGTLVAIPAAIAGLVFSIIVDRIMPVPMRPLGPGEEKHDTLTDEQLPSLWVSLLPIVLPVVLIGMGTLANTLADKEDRGRLVPEDLIDPMALRTALREGQTSELPNPAQQLLRSEKLSDEDRALLTAEGDVAAEQRQQITDVLNDLLMSKDFYEEQAFLGVPLSEVAKSNLAADQVRLKPVLRRRMNRALLEDAFPGLIQPHEWNSPRRKWASQLALWSDANFALLLAALCAIATLKMVRGLTLKQLGVEIEEALMSGGMIILITAAGGAFGAMLKDADVGGTIEKMFEGSSGGGLSLLLLSFVIAAVLKVAQGSSTVSMIVSSGMIAGIVSGQVLGFHPVYLATAVGSGSLMGSWMNDSGFWVFAKMGGLTEGEALRSWTLLLAVLSVTGLLATIVLSQVLPMAG</sequence>
<dbReference type="Pfam" id="PF02447">
    <property type="entry name" value="GntP_permease"/>
    <property type="match status" value="2"/>
</dbReference>
<keyword evidence="5 8" id="KW-1133">Transmembrane helix</keyword>
<feature type="transmembrane region" description="Helical" evidence="8">
    <location>
        <begin position="502"/>
        <end position="524"/>
    </location>
</feature>
<comment type="similarity">
    <text evidence="7">Belongs to the GntP permease family.</text>
</comment>
<feature type="transmembrane region" description="Helical" evidence="8">
    <location>
        <begin position="175"/>
        <end position="193"/>
    </location>
</feature>
<feature type="transmembrane region" description="Helical" evidence="8">
    <location>
        <begin position="213"/>
        <end position="235"/>
    </location>
</feature>
<evidence type="ECO:0000256" key="2">
    <source>
        <dbReference type="ARBA" id="ARBA00022448"/>
    </source>
</evidence>
<dbReference type="EMBL" id="CP042914">
    <property type="protein sequence ID" value="QEG42105.1"/>
    <property type="molecule type" value="Genomic_DNA"/>
</dbReference>
<name>A0A5B9QXK7_9BACT</name>
<evidence type="ECO:0000256" key="5">
    <source>
        <dbReference type="ARBA" id="ARBA00022989"/>
    </source>
</evidence>
<keyword evidence="4 8" id="KW-0812">Transmembrane</keyword>
<dbReference type="GO" id="GO:0005886">
    <property type="term" value="C:plasma membrane"/>
    <property type="evidence" value="ECO:0007669"/>
    <property type="project" value="UniProtKB-SubCell"/>
</dbReference>